<name>A0A1C9W5H3_9GAMM</name>
<dbReference type="Pfam" id="PF13508">
    <property type="entry name" value="Acetyltransf_7"/>
    <property type="match status" value="1"/>
</dbReference>
<dbReference type="EMBL" id="CP014143">
    <property type="protein sequence ID" value="AOS96377.1"/>
    <property type="molecule type" value="Genomic_DNA"/>
</dbReference>
<reference evidence="3" key="1">
    <citation type="submission" date="2016-01" db="EMBL/GenBank/DDBJ databases">
        <title>Complete genome sequence of Microbulbifer sp. CCB-MM1, a halophile isolated from Matang Mangrove Forest, Perak.</title>
        <authorList>
            <person name="Moh T.H."/>
            <person name="Dinesh B."/>
            <person name="Lau N.-S."/>
            <person name="Go F."/>
            <person name="Alexander Chong S.-C."/>
        </authorList>
    </citation>
    <scope>NUCLEOTIDE SEQUENCE [LARGE SCALE GENOMIC DNA]</scope>
    <source>
        <strain evidence="3">CCB-MM1</strain>
    </source>
</reference>
<keyword evidence="2" id="KW-0808">Transferase</keyword>
<accession>A0A1C9W5H3</accession>
<dbReference type="RefSeq" id="WP_158514538.1">
    <property type="nucleotide sequence ID" value="NZ_CP014143.1"/>
</dbReference>
<evidence type="ECO:0000259" key="1">
    <source>
        <dbReference type="PROSITE" id="PS51186"/>
    </source>
</evidence>
<dbReference type="PROSITE" id="PS51186">
    <property type="entry name" value="GNAT"/>
    <property type="match status" value="1"/>
</dbReference>
<dbReference type="InterPro" id="IPR016181">
    <property type="entry name" value="Acyl_CoA_acyltransferase"/>
</dbReference>
<dbReference type="Gene3D" id="3.40.630.30">
    <property type="match status" value="1"/>
</dbReference>
<gene>
    <name evidence="2" type="ORF">AUP74_00910</name>
</gene>
<dbReference type="AlphaFoldDB" id="A0A1C9W5H3"/>
<dbReference type="GO" id="GO:0016747">
    <property type="term" value="F:acyltransferase activity, transferring groups other than amino-acyl groups"/>
    <property type="evidence" value="ECO:0007669"/>
    <property type="project" value="InterPro"/>
</dbReference>
<dbReference type="Proteomes" id="UP000095672">
    <property type="component" value="Chromosome"/>
</dbReference>
<feature type="domain" description="N-acetyltransferase" evidence="1">
    <location>
        <begin position="1"/>
        <end position="127"/>
    </location>
</feature>
<dbReference type="STRING" id="1769779.AUP74_00910"/>
<sequence>MYTVVSAHPSLPRQYWQDRLCVFRRSCLGAEMCVVFASAKSKAADAFALVEPGNVLAWLCVSPAITGRGIGSSLMAVVKHDREQLHTWVLQENLWARYFLQEQGFVERERQPAAGGQHRLLMQYQSRNKSRPAA</sequence>
<dbReference type="SUPFAM" id="SSF55729">
    <property type="entry name" value="Acyl-CoA N-acyltransferases (Nat)"/>
    <property type="match status" value="1"/>
</dbReference>
<evidence type="ECO:0000313" key="2">
    <source>
        <dbReference type="EMBL" id="AOS96377.1"/>
    </source>
</evidence>
<dbReference type="KEGG" id="micc:AUP74_00910"/>
<dbReference type="InterPro" id="IPR000182">
    <property type="entry name" value="GNAT_dom"/>
</dbReference>
<evidence type="ECO:0000313" key="3">
    <source>
        <dbReference type="Proteomes" id="UP000095672"/>
    </source>
</evidence>
<proteinExistence type="predicted"/>
<protein>
    <submittedName>
        <fullName evidence="2">Putative acetyltransferase</fullName>
    </submittedName>
</protein>
<keyword evidence="3" id="KW-1185">Reference proteome</keyword>
<organism evidence="2 3">
    <name type="scientific">Microbulbifer aggregans</name>
    <dbReference type="NCBI Taxonomy" id="1769779"/>
    <lineage>
        <taxon>Bacteria</taxon>
        <taxon>Pseudomonadati</taxon>
        <taxon>Pseudomonadota</taxon>
        <taxon>Gammaproteobacteria</taxon>
        <taxon>Cellvibrionales</taxon>
        <taxon>Microbulbiferaceae</taxon>
        <taxon>Microbulbifer</taxon>
    </lineage>
</organism>
<dbReference type="OrthoDB" id="9789605at2"/>